<evidence type="ECO:0000256" key="3">
    <source>
        <dbReference type="ARBA" id="ARBA00007658"/>
    </source>
</evidence>
<dbReference type="STRING" id="1220924.W2RPI6"/>
<dbReference type="RefSeq" id="XP_008718829.1">
    <property type="nucleotide sequence ID" value="XM_008720607.1"/>
</dbReference>
<feature type="disulfide bond" evidence="7">
    <location>
        <begin position="238"/>
        <end position="267"/>
    </location>
</feature>
<dbReference type="Gene3D" id="1.50.10.10">
    <property type="match status" value="1"/>
</dbReference>
<evidence type="ECO:0000256" key="8">
    <source>
        <dbReference type="RuleBase" id="RU361193"/>
    </source>
</evidence>
<organism evidence="9 10">
    <name type="scientific">Cyphellophora europaea (strain CBS 101466)</name>
    <name type="common">Phialophora europaea</name>
    <dbReference type="NCBI Taxonomy" id="1220924"/>
    <lineage>
        <taxon>Eukaryota</taxon>
        <taxon>Fungi</taxon>
        <taxon>Dikarya</taxon>
        <taxon>Ascomycota</taxon>
        <taxon>Pezizomycotina</taxon>
        <taxon>Eurotiomycetes</taxon>
        <taxon>Chaetothyriomycetidae</taxon>
        <taxon>Chaetothyriales</taxon>
        <taxon>Cyphellophoraceae</taxon>
        <taxon>Cyphellophora</taxon>
    </lineage>
</organism>
<keyword evidence="8" id="KW-0326">Glycosidase</keyword>
<evidence type="ECO:0000256" key="6">
    <source>
        <dbReference type="PIRSR" id="PIRSR601382-2"/>
    </source>
</evidence>
<dbReference type="GO" id="GO:0005783">
    <property type="term" value="C:endoplasmic reticulum"/>
    <property type="evidence" value="ECO:0007669"/>
    <property type="project" value="TreeGrafter"/>
</dbReference>
<dbReference type="OrthoDB" id="8118055at2759"/>
<evidence type="ECO:0000313" key="9">
    <source>
        <dbReference type="EMBL" id="ETN38240.1"/>
    </source>
</evidence>
<dbReference type="GeneID" id="19973610"/>
<evidence type="ECO:0000256" key="4">
    <source>
        <dbReference type="ARBA" id="ARBA00022801"/>
    </source>
</evidence>
<name>W2RPI6_CYPE1</name>
<dbReference type="HOGENOM" id="CLU_003818_0_1_1"/>
<dbReference type="AlphaFoldDB" id="W2RPI6"/>
<dbReference type="eggNOG" id="KOG2204">
    <property type="taxonomic scope" value="Eukaryota"/>
</dbReference>
<sequence>MAYGGWATTLVDSLDTLLILGLMQEFKDATKASTSLDFAWSHEAEISTFGTNIRYLGAFLAAYDLSGDHALLYKAIEVGELLLAAFDTPSHLPVAKFRWQEAASGAIQNTSFTTIAELGSYSLEFTHLSQVTGDMPYQECGRKILMLVALSTEMPSSSCSLGGCSDSAYEYLLKTHQLVGGAVSTYEEMYRAATDAIVEHLLFQPATPDNESILALGTSVAATGTRPVLDPKLEHLSCFAGGMFALGSRLLDVPEHLSIAEKLANGCIWAYNAFPLGVMPETSYLMICDRQPCVWEDHDQNSFRLLPPGILAVTDPAYRLRPEAIESLFYLYRITGNTALQDVAWEMFQQISRLTRTEFGNAELADVTVTFGMPRKVDSMSRYVDILSLTSILTELDSYWMAETLKYFYLIFSEPSLGNLDEWVYSTEGHLFRLKCRQHPGAVDRYMQTFQMRAGHQSPFSVAALDF</sequence>
<dbReference type="Proteomes" id="UP000030752">
    <property type="component" value="Unassembled WGS sequence"/>
</dbReference>
<keyword evidence="4 8" id="KW-0378">Hydrolase</keyword>
<accession>W2RPI6</accession>
<comment type="cofactor">
    <cofactor evidence="1 6">
        <name>Ca(2+)</name>
        <dbReference type="ChEBI" id="CHEBI:29108"/>
    </cofactor>
</comment>
<dbReference type="PANTHER" id="PTHR11742">
    <property type="entry name" value="MANNOSYL-OLIGOSACCHARIDE ALPHA-1,2-MANNOSIDASE-RELATED"/>
    <property type="match status" value="1"/>
</dbReference>
<gene>
    <name evidence="9" type="ORF">HMPREF1541_06271</name>
</gene>
<dbReference type="GO" id="GO:0016020">
    <property type="term" value="C:membrane"/>
    <property type="evidence" value="ECO:0007669"/>
    <property type="project" value="InterPro"/>
</dbReference>
<dbReference type="InterPro" id="IPR050749">
    <property type="entry name" value="Glycosyl_Hydrolase_47"/>
</dbReference>
<reference evidence="9 10" key="1">
    <citation type="submission" date="2013-03" db="EMBL/GenBank/DDBJ databases">
        <title>The Genome Sequence of Phialophora europaea CBS 101466.</title>
        <authorList>
            <consortium name="The Broad Institute Genomics Platform"/>
            <person name="Cuomo C."/>
            <person name="de Hoog S."/>
            <person name="Gorbushina A."/>
            <person name="Walker B."/>
            <person name="Young S.K."/>
            <person name="Zeng Q."/>
            <person name="Gargeya S."/>
            <person name="Fitzgerald M."/>
            <person name="Haas B."/>
            <person name="Abouelleil A."/>
            <person name="Allen A.W."/>
            <person name="Alvarado L."/>
            <person name="Arachchi H.M."/>
            <person name="Berlin A.M."/>
            <person name="Chapman S.B."/>
            <person name="Gainer-Dewar J."/>
            <person name="Goldberg J."/>
            <person name="Griggs A."/>
            <person name="Gujja S."/>
            <person name="Hansen M."/>
            <person name="Howarth C."/>
            <person name="Imamovic A."/>
            <person name="Ireland A."/>
            <person name="Larimer J."/>
            <person name="McCowan C."/>
            <person name="Murphy C."/>
            <person name="Pearson M."/>
            <person name="Poon T.W."/>
            <person name="Priest M."/>
            <person name="Roberts A."/>
            <person name="Saif S."/>
            <person name="Shea T."/>
            <person name="Sisk P."/>
            <person name="Sykes S."/>
            <person name="Wortman J."/>
            <person name="Nusbaum C."/>
            <person name="Birren B."/>
        </authorList>
    </citation>
    <scope>NUCLEOTIDE SEQUENCE [LARGE SCALE GENOMIC DNA]</scope>
    <source>
        <strain evidence="9 10">CBS 101466</strain>
    </source>
</reference>
<keyword evidence="5 7" id="KW-1015">Disulfide bond</keyword>
<dbReference type="SUPFAM" id="SSF48225">
    <property type="entry name" value="Seven-hairpin glycosidases"/>
    <property type="match status" value="1"/>
</dbReference>
<evidence type="ECO:0000313" key="10">
    <source>
        <dbReference type="Proteomes" id="UP000030752"/>
    </source>
</evidence>
<dbReference type="GO" id="GO:0005975">
    <property type="term" value="P:carbohydrate metabolic process"/>
    <property type="evidence" value="ECO:0007669"/>
    <property type="project" value="InterPro"/>
</dbReference>
<dbReference type="GO" id="GO:0004571">
    <property type="term" value="F:mannosyl-oligosaccharide 1,2-alpha-mannosidase activity"/>
    <property type="evidence" value="ECO:0007669"/>
    <property type="project" value="InterPro"/>
</dbReference>
<dbReference type="InterPro" id="IPR012341">
    <property type="entry name" value="6hp_glycosidase-like_sf"/>
</dbReference>
<comment type="similarity">
    <text evidence="3 8">Belongs to the glycosyl hydrolase 47 family.</text>
</comment>
<dbReference type="InterPro" id="IPR036026">
    <property type="entry name" value="Seven-hairpin_glycosidases"/>
</dbReference>
<evidence type="ECO:0000256" key="2">
    <source>
        <dbReference type="ARBA" id="ARBA00004922"/>
    </source>
</evidence>
<evidence type="ECO:0000256" key="1">
    <source>
        <dbReference type="ARBA" id="ARBA00001913"/>
    </source>
</evidence>
<dbReference type="UniPathway" id="UPA00378"/>
<dbReference type="EC" id="3.2.1.-" evidence="8"/>
<feature type="binding site" evidence="6">
    <location>
        <position position="427"/>
    </location>
    <ligand>
        <name>Ca(2+)</name>
        <dbReference type="ChEBI" id="CHEBI:29108"/>
    </ligand>
</feature>
<dbReference type="VEuPathDB" id="FungiDB:HMPREF1541_06271"/>
<comment type="pathway">
    <text evidence="2">Protein modification; protein glycosylation.</text>
</comment>
<evidence type="ECO:0000256" key="5">
    <source>
        <dbReference type="ARBA" id="ARBA00023157"/>
    </source>
</evidence>
<keyword evidence="10" id="KW-1185">Reference proteome</keyword>
<dbReference type="InterPro" id="IPR001382">
    <property type="entry name" value="Glyco_hydro_47"/>
</dbReference>
<dbReference type="Pfam" id="PF01532">
    <property type="entry name" value="Glyco_hydro_47"/>
    <property type="match status" value="1"/>
</dbReference>
<protein>
    <recommendedName>
        <fullName evidence="8">alpha-1,2-Mannosidase</fullName>
        <ecNumber evidence="8">3.2.1.-</ecNumber>
    </recommendedName>
</protein>
<keyword evidence="6" id="KW-0106">Calcium</keyword>
<dbReference type="PANTHER" id="PTHR11742:SF89">
    <property type="entry name" value="ALPHA-1,2-MANNOSIDASE"/>
    <property type="match status" value="1"/>
</dbReference>
<dbReference type="PRINTS" id="PR00747">
    <property type="entry name" value="GLYHDRLASE47"/>
</dbReference>
<dbReference type="InParanoid" id="W2RPI6"/>
<keyword evidence="6" id="KW-0479">Metal-binding</keyword>
<dbReference type="GO" id="GO:0036503">
    <property type="term" value="P:ERAD pathway"/>
    <property type="evidence" value="ECO:0007669"/>
    <property type="project" value="UniProtKB-ARBA"/>
</dbReference>
<evidence type="ECO:0000256" key="7">
    <source>
        <dbReference type="PIRSR" id="PIRSR601382-3"/>
    </source>
</evidence>
<dbReference type="GO" id="GO:0005509">
    <property type="term" value="F:calcium ion binding"/>
    <property type="evidence" value="ECO:0007669"/>
    <property type="project" value="InterPro"/>
</dbReference>
<dbReference type="EMBL" id="KB822722">
    <property type="protein sequence ID" value="ETN38240.1"/>
    <property type="molecule type" value="Genomic_DNA"/>
</dbReference>
<proteinExistence type="inferred from homology"/>